<keyword evidence="1" id="KW-0479">Metal-binding</keyword>
<dbReference type="Pfam" id="PF00903">
    <property type="entry name" value="Glyoxalase"/>
    <property type="match status" value="1"/>
</dbReference>
<keyword evidence="4" id="KW-1185">Reference proteome</keyword>
<dbReference type="SUPFAM" id="SSF54593">
    <property type="entry name" value="Glyoxalase/Bleomycin resistance protein/Dihydroxybiphenyl dioxygenase"/>
    <property type="match status" value="1"/>
</dbReference>
<name>A0ABV6XQI0_9ACTN</name>
<accession>A0ABV6XQI0</accession>
<dbReference type="EMBL" id="JBEUKS010000006">
    <property type="protein sequence ID" value="MFC1440323.1"/>
    <property type="molecule type" value="Genomic_DNA"/>
</dbReference>
<sequence length="139" mass="14972">MTTQRARLDHVGVNVRELATATAWYSRAFGLRTVFEFTLDGPGLSGVVLEHPRGWRIELLHRTGSAPGPRGANPLEAALHEGYGHFALTVPELRPLYDTLVGHGATEVMAPGPSPEPGVDMAWVADPEGNLIELIGKDV</sequence>
<proteinExistence type="predicted"/>
<dbReference type="InterPro" id="IPR004360">
    <property type="entry name" value="Glyas_Fos-R_dOase_dom"/>
</dbReference>
<reference evidence="3 4" key="1">
    <citation type="submission" date="2024-06" db="EMBL/GenBank/DDBJ databases">
        <authorList>
            <person name="Lee S.D."/>
        </authorList>
    </citation>
    <scope>NUCLEOTIDE SEQUENCE [LARGE SCALE GENOMIC DNA]</scope>
    <source>
        <strain evidence="3 4">N1-10</strain>
    </source>
</reference>
<dbReference type="PROSITE" id="PS51819">
    <property type="entry name" value="VOC"/>
    <property type="match status" value="1"/>
</dbReference>
<dbReference type="RefSeq" id="WP_380565834.1">
    <property type="nucleotide sequence ID" value="NZ_JBEUKS010000006.1"/>
</dbReference>
<dbReference type="Proteomes" id="UP001592581">
    <property type="component" value="Unassembled WGS sequence"/>
</dbReference>
<dbReference type="InterPro" id="IPR051785">
    <property type="entry name" value="MMCE/EMCE_epimerase"/>
</dbReference>
<organism evidence="3 4">
    <name type="scientific">Streptacidiphilus jeojiensis</name>
    <dbReference type="NCBI Taxonomy" id="3229225"/>
    <lineage>
        <taxon>Bacteria</taxon>
        <taxon>Bacillati</taxon>
        <taxon>Actinomycetota</taxon>
        <taxon>Actinomycetes</taxon>
        <taxon>Kitasatosporales</taxon>
        <taxon>Streptomycetaceae</taxon>
        <taxon>Streptacidiphilus</taxon>
    </lineage>
</organism>
<dbReference type="InterPro" id="IPR029068">
    <property type="entry name" value="Glyas_Bleomycin-R_OHBP_Dase"/>
</dbReference>
<dbReference type="CDD" id="cd06587">
    <property type="entry name" value="VOC"/>
    <property type="match status" value="1"/>
</dbReference>
<dbReference type="InterPro" id="IPR037523">
    <property type="entry name" value="VOC_core"/>
</dbReference>
<evidence type="ECO:0000259" key="2">
    <source>
        <dbReference type="PROSITE" id="PS51819"/>
    </source>
</evidence>
<evidence type="ECO:0000256" key="1">
    <source>
        <dbReference type="ARBA" id="ARBA00022723"/>
    </source>
</evidence>
<evidence type="ECO:0000313" key="3">
    <source>
        <dbReference type="EMBL" id="MFC1440323.1"/>
    </source>
</evidence>
<protein>
    <submittedName>
        <fullName evidence="3">VOC family protein</fullName>
    </submittedName>
</protein>
<dbReference type="Gene3D" id="3.10.180.10">
    <property type="entry name" value="2,3-Dihydroxybiphenyl 1,2-Dioxygenase, domain 1"/>
    <property type="match status" value="1"/>
</dbReference>
<comment type="caution">
    <text evidence="3">The sequence shown here is derived from an EMBL/GenBank/DDBJ whole genome shotgun (WGS) entry which is preliminary data.</text>
</comment>
<feature type="domain" description="VOC" evidence="2">
    <location>
        <begin position="7"/>
        <end position="137"/>
    </location>
</feature>
<dbReference type="PANTHER" id="PTHR43048:SF5">
    <property type="entry name" value="BLR5325 PROTEIN"/>
    <property type="match status" value="1"/>
</dbReference>
<gene>
    <name evidence="3" type="ORF">ABUW04_18880</name>
</gene>
<dbReference type="PANTHER" id="PTHR43048">
    <property type="entry name" value="METHYLMALONYL-COA EPIMERASE"/>
    <property type="match status" value="1"/>
</dbReference>
<evidence type="ECO:0000313" key="4">
    <source>
        <dbReference type="Proteomes" id="UP001592581"/>
    </source>
</evidence>